<keyword evidence="7" id="KW-1185">Reference proteome</keyword>
<dbReference type="Gene3D" id="3.40.605.10">
    <property type="entry name" value="Aldehyde Dehydrogenase, Chain A, domain 1"/>
    <property type="match status" value="1"/>
</dbReference>
<dbReference type="CDD" id="cd07103">
    <property type="entry name" value="ALDH_F5_SSADH_GabD"/>
    <property type="match status" value="1"/>
</dbReference>
<proteinExistence type="inferred from homology"/>
<feature type="active site" evidence="3">
    <location>
        <position position="268"/>
    </location>
</feature>
<dbReference type="Pfam" id="PF00171">
    <property type="entry name" value="Aldedh"/>
    <property type="match status" value="1"/>
</dbReference>
<feature type="domain" description="Aldehyde dehydrogenase" evidence="5">
    <location>
        <begin position="36"/>
        <end position="491"/>
    </location>
</feature>
<reference evidence="6 7" key="1">
    <citation type="submission" date="2016-10" db="EMBL/GenBank/DDBJ databases">
        <authorList>
            <person name="de Groot N.N."/>
        </authorList>
    </citation>
    <scope>NUCLEOTIDE SEQUENCE [LARGE SCALE GENOMIC DNA]</scope>
    <source>
        <strain evidence="6 7">DSM 21741</strain>
    </source>
</reference>
<evidence type="ECO:0000313" key="6">
    <source>
        <dbReference type="EMBL" id="SDR70858.1"/>
    </source>
</evidence>
<evidence type="ECO:0000256" key="3">
    <source>
        <dbReference type="PROSITE-ProRule" id="PRU10007"/>
    </source>
</evidence>
<dbReference type="PROSITE" id="PS00687">
    <property type="entry name" value="ALDEHYDE_DEHYDR_GLU"/>
    <property type="match status" value="1"/>
</dbReference>
<dbReference type="InterPro" id="IPR029510">
    <property type="entry name" value="Ald_DH_CS_GLU"/>
</dbReference>
<dbReference type="InterPro" id="IPR016161">
    <property type="entry name" value="Ald_DH/histidinol_DH"/>
</dbReference>
<dbReference type="AlphaFoldDB" id="A0A1H1L8L6"/>
<dbReference type="SUPFAM" id="SSF53720">
    <property type="entry name" value="ALDH-like"/>
    <property type="match status" value="1"/>
</dbReference>
<keyword evidence="2 4" id="KW-0560">Oxidoreductase</keyword>
<evidence type="ECO:0000313" key="7">
    <source>
        <dbReference type="Proteomes" id="UP000199092"/>
    </source>
</evidence>
<dbReference type="GO" id="GO:0004777">
    <property type="term" value="F:succinate-semialdehyde dehydrogenase (NAD+) activity"/>
    <property type="evidence" value="ECO:0007669"/>
    <property type="project" value="TreeGrafter"/>
</dbReference>
<dbReference type="STRING" id="546871.SAMN04488543_0145"/>
<name>A0A1H1L8L6_9ACTN</name>
<dbReference type="FunFam" id="3.40.309.10:FF:000004">
    <property type="entry name" value="Succinate-semialdehyde dehydrogenase I"/>
    <property type="match status" value="1"/>
</dbReference>
<dbReference type="InterPro" id="IPR050740">
    <property type="entry name" value="Aldehyde_DH_Superfamily"/>
</dbReference>
<dbReference type="Proteomes" id="UP000199092">
    <property type="component" value="Chromosome I"/>
</dbReference>
<dbReference type="PANTHER" id="PTHR43353">
    <property type="entry name" value="SUCCINATE-SEMIALDEHYDE DEHYDROGENASE, MITOCHONDRIAL"/>
    <property type="match status" value="1"/>
</dbReference>
<gene>
    <name evidence="6" type="ORF">SAMN04488543_0145</name>
</gene>
<dbReference type="InterPro" id="IPR016162">
    <property type="entry name" value="Ald_DH_N"/>
</dbReference>
<dbReference type="Gene3D" id="3.40.309.10">
    <property type="entry name" value="Aldehyde Dehydrogenase, Chain A, domain 2"/>
    <property type="match status" value="1"/>
</dbReference>
<dbReference type="InterPro" id="IPR015590">
    <property type="entry name" value="Aldehyde_DH_dom"/>
</dbReference>
<dbReference type="PANTHER" id="PTHR43353:SF5">
    <property type="entry name" value="SUCCINATE-SEMIALDEHYDE DEHYDROGENASE, MITOCHONDRIAL"/>
    <property type="match status" value="1"/>
</dbReference>
<dbReference type="GO" id="GO:0009450">
    <property type="term" value="P:gamma-aminobutyric acid catabolic process"/>
    <property type="evidence" value="ECO:0007669"/>
    <property type="project" value="TreeGrafter"/>
</dbReference>
<sequence>MSDMDRFKTHTQIVADAVAKVPTQLIIAGAQRPASDGSTFDVLDPATGLRLATVANGTVDDALDCVEAAAATAKAWAATAPRKRSEVLQRTYQLMVDRADELALLITAENGKALADARGEVLYSAEFFRWYAEEAVRVRGEIQTAPGGTNKIIVIRQPVGVALLVTPWNFPAAMAARKIAPALAAGCTTILKPASETPLTALALAALMEEAGLPAGVVNVLPSKRSSAVVSAMLSDPRVRKLSFTGSTEVGRTLLNLANDHIINCSMELGGNAPFLVFADADLDRAIEGAMVAKMRNGGEACTAANRFYVEAGIAEEFGARLTRAMGALSTGPGSDSAVKVGPLVNEATRTKVADLVGAALAGGATLQLGGKTPEGSGYFYPPTVLTDVAADAEILRTEIFGPVAPITTFTSEDEAVALANNTEYGLVSYVYTGDLARGLRVSERIEAGMVGLNRGLVSDPAAPFGGVKESGLGREGGVEGLLAFTESKYIAVDW</sequence>
<dbReference type="InterPro" id="IPR016163">
    <property type="entry name" value="Ald_DH_C"/>
</dbReference>
<evidence type="ECO:0000256" key="4">
    <source>
        <dbReference type="RuleBase" id="RU003345"/>
    </source>
</evidence>
<dbReference type="FunFam" id="3.40.605.10:FF:000005">
    <property type="entry name" value="Succinate-semialdehyde dehydrogenase I"/>
    <property type="match status" value="1"/>
</dbReference>
<evidence type="ECO:0000256" key="2">
    <source>
        <dbReference type="ARBA" id="ARBA00023002"/>
    </source>
</evidence>
<dbReference type="EMBL" id="LT629749">
    <property type="protein sequence ID" value="SDR70858.1"/>
    <property type="molecule type" value="Genomic_DNA"/>
</dbReference>
<evidence type="ECO:0000256" key="1">
    <source>
        <dbReference type="ARBA" id="ARBA00009986"/>
    </source>
</evidence>
<accession>A0A1H1L8L6</accession>
<organism evidence="6 7">
    <name type="scientific">Friedmanniella luteola</name>
    <dbReference type="NCBI Taxonomy" id="546871"/>
    <lineage>
        <taxon>Bacteria</taxon>
        <taxon>Bacillati</taxon>
        <taxon>Actinomycetota</taxon>
        <taxon>Actinomycetes</taxon>
        <taxon>Propionibacteriales</taxon>
        <taxon>Nocardioidaceae</taxon>
        <taxon>Friedmanniella</taxon>
    </lineage>
</organism>
<evidence type="ECO:0000259" key="5">
    <source>
        <dbReference type="Pfam" id="PF00171"/>
    </source>
</evidence>
<protein>
    <submittedName>
        <fullName evidence="6">Succinate semialdehyde dehydrogenase</fullName>
    </submittedName>
</protein>
<comment type="similarity">
    <text evidence="1 4">Belongs to the aldehyde dehydrogenase family.</text>
</comment>